<sequence>MSESNFSPSNSTNAIEIDFDRLEEVSLGEVELKGELLAALLEVIRLNLDAIKQAEAVNDYSTVAKCAHQLKGAAANVGVSSLQAIATELERQAKAENLSNAADLLIALESQRLGVQSYLSHKFP</sequence>
<gene>
    <name evidence="3" type="ORF">MC7420_5622</name>
</gene>
<evidence type="ECO:0000313" key="4">
    <source>
        <dbReference type="Proteomes" id="UP000003835"/>
    </source>
</evidence>
<dbReference type="InterPro" id="IPR008207">
    <property type="entry name" value="Sig_transdc_His_kin_Hpt_dom"/>
</dbReference>
<dbReference type="STRING" id="118168.MC7420_5622"/>
<organism evidence="3 4">
    <name type="scientific">Coleofasciculus chthonoplastes PCC 7420</name>
    <dbReference type="NCBI Taxonomy" id="118168"/>
    <lineage>
        <taxon>Bacteria</taxon>
        <taxon>Bacillati</taxon>
        <taxon>Cyanobacteriota</taxon>
        <taxon>Cyanophyceae</taxon>
        <taxon>Coleofasciculales</taxon>
        <taxon>Coleofasciculaceae</taxon>
        <taxon>Coleofasciculus</taxon>
    </lineage>
</organism>
<dbReference type="CDD" id="cd00088">
    <property type="entry name" value="HPT"/>
    <property type="match status" value="1"/>
</dbReference>
<keyword evidence="4" id="KW-1185">Reference proteome</keyword>
<dbReference type="OrthoDB" id="9131849at2"/>
<dbReference type="Proteomes" id="UP000003835">
    <property type="component" value="Unassembled WGS sequence"/>
</dbReference>
<evidence type="ECO:0000313" key="3">
    <source>
        <dbReference type="EMBL" id="EDX76188.1"/>
    </source>
</evidence>
<dbReference type="eggNOG" id="COG2198">
    <property type="taxonomic scope" value="Bacteria"/>
</dbReference>
<feature type="modified residue" description="Phosphohistidine" evidence="1">
    <location>
        <position position="68"/>
    </location>
</feature>
<dbReference type="Pfam" id="PF01627">
    <property type="entry name" value="Hpt"/>
    <property type="match status" value="1"/>
</dbReference>
<protein>
    <submittedName>
        <fullName evidence="3">Hpt domain protein</fullName>
    </submittedName>
</protein>
<dbReference type="SMART" id="SM00073">
    <property type="entry name" value="HPT"/>
    <property type="match status" value="1"/>
</dbReference>
<dbReference type="InterPro" id="IPR036641">
    <property type="entry name" value="HPT_dom_sf"/>
</dbReference>
<accession>B4VPD0</accession>
<dbReference type="HOGENOM" id="CLU_157042_2_0_3"/>
<evidence type="ECO:0000259" key="2">
    <source>
        <dbReference type="PROSITE" id="PS50894"/>
    </source>
</evidence>
<evidence type="ECO:0000256" key="1">
    <source>
        <dbReference type="PROSITE-ProRule" id="PRU00110"/>
    </source>
</evidence>
<dbReference type="SUPFAM" id="SSF47226">
    <property type="entry name" value="Histidine-containing phosphotransfer domain, HPT domain"/>
    <property type="match status" value="1"/>
</dbReference>
<dbReference type="AlphaFoldDB" id="B4VPD0"/>
<dbReference type="RefSeq" id="WP_006100676.1">
    <property type="nucleotide sequence ID" value="NZ_DS989847.1"/>
</dbReference>
<feature type="domain" description="HPt" evidence="2">
    <location>
        <begin position="29"/>
        <end position="122"/>
    </location>
</feature>
<dbReference type="PROSITE" id="PS50894">
    <property type="entry name" value="HPT"/>
    <property type="match status" value="1"/>
</dbReference>
<proteinExistence type="predicted"/>
<keyword evidence="1" id="KW-0597">Phosphoprotein</keyword>
<reference evidence="3 4" key="1">
    <citation type="submission" date="2008-07" db="EMBL/GenBank/DDBJ databases">
        <authorList>
            <person name="Tandeau de Marsac N."/>
            <person name="Ferriera S."/>
            <person name="Johnson J."/>
            <person name="Kravitz S."/>
            <person name="Beeson K."/>
            <person name="Sutton G."/>
            <person name="Rogers Y.-H."/>
            <person name="Friedman R."/>
            <person name="Frazier M."/>
            <person name="Venter J.C."/>
        </authorList>
    </citation>
    <scope>NUCLEOTIDE SEQUENCE [LARGE SCALE GENOMIC DNA]</scope>
    <source>
        <strain evidence="3 4">PCC 7420</strain>
    </source>
</reference>
<dbReference type="EMBL" id="DS989847">
    <property type="protein sequence ID" value="EDX76188.1"/>
    <property type="molecule type" value="Genomic_DNA"/>
</dbReference>
<dbReference type="Gene3D" id="1.20.120.160">
    <property type="entry name" value="HPT domain"/>
    <property type="match status" value="1"/>
</dbReference>
<name>B4VPD0_9CYAN</name>
<dbReference type="GO" id="GO:0000160">
    <property type="term" value="P:phosphorelay signal transduction system"/>
    <property type="evidence" value="ECO:0007669"/>
    <property type="project" value="InterPro"/>
</dbReference>